<evidence type="ECO:0000313" key="2">
    <source>
        <dbReference type="Proteomes" id="UP001157502"/>
    </source>
</evidence>
<dbReference type="EMBL" id="CM055733">
    <property type="protein sequence ID" value="KAJ8010233.1"/>
    <property type="molecule type" value="Genomic_DNA"/>
</dbReference>
<reference evidence="1" key="1">
    <citation type="submission" date="2021-05" db="EMBL/GenBank/DDBJ databases">
        <authorList>
            <person name="Pan Q."/>
            <person name="Jouanno E."/>
            <person name="Zahm M."/>
            <person name="Klopp C."/>
            <person name="Cabau C."/>
            <person name="Louis A."/>
            <person name="Berthelot C."/>
            <person name="Parey E."/>
            <person name="Roest Crollius H."/>
            <person name="Montfort J."/>
            <person name="Robinson-Rechavi M."/>
            <person name="Bouchez O."/>
            <person name="Lampietro C."/>
            <person name="Lopez Roques C."/>
            <person name="Donnadieu C."/>
            <person name="Postlethwait J."/>
            <person name="Bobe J."/>
            <person name="Dillon D."/>
            <person name="Chandos A."/>
            <person name="von Hippel F."/>
            <person name="Guiguen Y."/>
        </authorList>
    </citation>
    <scope>NUCLEOTIDE SEQUENCE</scope>
    <source>
        <strain evidence="1">YG-Jan2019</strain>
    </source>
</reference>
<gene>
    <name evidence="1" type="ORF">DPEC_G00072880</name>
</gene>
<evidence type="ECO:0000313" key="1">
    <source>
        <dbReference type="EMBL" id="KAJ8010233.1"/>
    </source>
</evidence>
<proteinExistence type="predicted"/>
<accession>A0ACC2H2X6</accession>
<dbReference type="Proteomes" id="UP001157502">
    <property type="component" value="Chromosome 6"/>
</dbReference>
<sequence>MFFTMALPTGCRALFKFEVAANIQPILYGVSAQSKRNLLLFSYSKTDCVCLPARDPLYWWSHLRRRPL</sequence>
<comment type="caution">
    <text evidence="1">The sequence shown here is derived from an EMBL/GenBank/DDBJ whole genome shotgun (WGS) entry which is preliminary data.</text>
</comment>
<keyword evidence="2" id="KW-1185">Reference proteome</keyword>
<name>A0ACC2H2X6_DALPE</name>
<organism evidence="1 2">
    <name type="scientific">Dallia pectoralis</name>
    <name type="common">Alaska blackfish</name>
    <dbReference type="NCBI Taxonomy" id="75939"/>
    <lineage>
        <taxon>Eukaryota</taxon>
        <taxon>Metazoa</taxon>
        <taxon>Chordata</taxon>
        <taxon>Craniata</taxon>
        <taxon>Vertebrata</taxon>
        <taxon>Euteleostomi</taxon>
        <taxon>Actinopterygii</taxon>
        <taxon>Neopterygii</taxon>
        <taxon>Teleostei</taxon>
        <taxon>Protacanthopterygii</taxon>
        <taxon>Esociformes</taxon>
        <taxon>Umbridae</taxon>
        <taxon>Dallia</taxon>
    </lineage>
</organism>
<protein>
    <submittedName>
        <fullName evidence="1">Uncharacterized protein</fullName>
    </submittedName>
</protein>